<name>A0A926P009_9HYPH</name>
<comment type="subcellular location">
    <subcellularLocation>
        <location evidence="3">Cytoplasm</location>
    </subcellularLocation>
</comment>
<evidence type="ECO:0000256" key="1">
    <source>
        <dbReference type="ARBA" id="ARBA00007177"/>
    </source>
</evidence>
<reference evidence="4" key="1">
    <citation type="submission" date="2020-05" db="EMBL/GenBank/DDBJ databases">
        <title>Identification of trans-AT polyketide cluster in two marine bacteria, producers of a novel glutaramide-containing polyketide sesbanimide D and analogs.</title>
        <authorList>
            <person name="Kacar D."/>
            <person name="Rodriguez P."/>
            <person name="Canedo L."/>
            <person name="Gonzalez E."/>
            <person name="Galan B."/>
            <person name="De La Calle F."/>
            <person name="Garcia J.L."/>
        </authorList>
    </citation>
    <scope>NUCLEOTIDE SEQUENCE</scope>
    <source>
        <strain evidence="4">PHM038</strain>
    </source>
</reference>
<proteinExistence type="inferred from homology"/>
<comment type="similarity">
    <text evidence="1 3">Belongs to the UreD family.</text>
</comment>
<comment type="subunit">
    <text evidence="3">UreD, UreF and UreG form a complex that acts as a GTP-hydrolysis-dependent molecular chaperone, activating the urease apoprotein by helping to assemble the nickel containing metallocenter of UreC. The UreE protein probably delivers the nickel.</text>
</comment>
<dbReference type="PANTHER" id="PTHR33643:SF1">
    <property type="entry name" value="UREASE ACCESSORY PROTEIN D"/>
    <property type="match status" value="1"/>
</dbReference>
<evidence type="ECO:0000313" key="5">
    <source>
        <dbReference type="Proteomes" id="UP000598467"/>
    </source>
</evidence>
<dbReference type="GO" id="GO:0016151">
    <property type="term" value="F:nickel cation binding"/>
    <property type="evidence" value="ECO:0007669"/>
    <property type="project" value="UniProtKB-UniRule"/>
</dbReference>
<organism evidence="4 5">
    <name type="scientific">Roseibium aggregatum</name>
    <dbReference type="NCBI Taxonomy" id="187304"/>
    <lineage>
        <taxon>Bacteria</taxon>
        <taxon>Pseudomonadati</taxon>
        <taxon>Pseudomonadota</taxon>
        <taxon>Alphaproteobacteria</taxon>
        <taxon>Hyphomicrobiales</taxon>
        <taxon>Stappiaceae</taxon>
        <taxon>Roseibium</taxon>
    </lineage>
</organism>
<keyword evidence="2 3" id="KW-0143">Chaperone</keyword>
<keyword evidence="3" id="KW-0963">Cytoplasm</keyword>
<comment type="function">
    <text evidence="3">Required for maturation of urease via the functional incorporation of the urease nickel metallocenter.</text>
</comment>
<sequence length="281" mass="29720">MYEAAIVEPINDNAPRMQRVSGRGHVAFKHTSGLTRLSDLHQSGSAKIRLPKVYDGVPVAVLINTSGGLTGGDRLTYEAGVGAGGRAVVTTQAAERAYRSSGGVAEVANRLSAGTGAALEWLPQETILFNASGLHRSMTADLAGDARLLAIESVVLGRTAMGETVDRVAFRDRWRVHRDGRLVFADDVRLEGDGRGILNGPATAGGGLAFATLVDCAVDADTRLGLAREALGQLEIRAAASAWNGVLVARFVGADGRSLRDGLMTFLKTYRSADLPRVWHC</sequence>
<evidence type="ECO:0000256" key="3">
    <source>
        <dbReference type="HAMAP-Rule" id="MF_01384"/>
    </source>
</evidence>
<dbReference type="InterPro" id="IPR002669">
    <property type="entry name" value="UreD"/>
</dbReference>
<dbReference type="EMBL" id="JABFCZ010000009">
    <property type="protein sequence ID" value="MBD1546448.1"/>
    <property type="molecule type" value="Genomic_DNA"/>
</dbReference>
<comment type="caution">
    <text evidence="4">The sequence shown here is derived from an EMBL/GenBank/DDBJ whole genome shotgun (WGS) entry which is preliminary data.</text>
</comment>
<evidence type="ECO:0000313" key="4">
    <source>
        <dbReference type="EMBL" id="MBD1546448.1"/>
    </source>
</evidence>
<accession>A0A926P009</accession>
<dbReference type="AlphaFoldDB" id="A0A926P009"/>
<protein>
    <recommendedName>
        <fullName evidence="3">Urease accessory protein UreD</fullName>
    </recommendedName>
</protein>
<dbReference type="Pfam" id="PF01774">
    <property type="entry name" value="UreD"/>
    <property type="match status" value="1"/>
</dbReference>
<gene>
    <name evidence="3" type="primary">ureD</name>
    <name evidence="4" type="ORF">HK439_09255</name>
</gene>
<dbReference type="GO" id="GO:0005737">
    <property type="term" value="C:cytoplasm"/>
    <property type="evidence" value="ECO:0007669"/>
    <property type="project" value="UniProtKB-SubCell"/>
</dbReference>
<dbReference type="HAMAP" id="MF_01384">
    <property type="entry name" value="UreD"/>
    <property type="match status" value="1"/>
</dbReference>
<dbReference type="Proteomes" id="UP000598467">
    <property type="component" value="Unassembled WGS sequence"/>
</dbReference>
<keyword evidence="3" id="KW-0996">Nickel insertion</keyword>
<evidence type="ECO:0000256" key="2">
    <source>
        <dbReference type="ARBA" id="ARBA00023186"/>
    </source>
</evidence>
<dbReference type="PANTHER" id="PTHR33643">
    <property type="entry name" value="UREASE ACCESSORY PROTEIN D"/>
    <property type="match status" value="1"/>
</dbReference>
<dbReference type="RefSeq" id="WP_190291123.1">
    <property type="nucleotide sequence ID" value="NZ_JABFCZ010000009.1"/>
</dbReference>